<evidence type="ECO:0000256" key="3">
    <source>
        <dbReference type="ARBA" id="ARBA00022989"/>
    </source>
</evidence>
<evidence type="ECO:0000256" key="1">
    <source>
        <dbReference type="ARBA" id="ARBA00004141"/>
    </source>
</evidence>
<evidence type="ECO:0000256" key="5">
    <source>
        <dbReference type="SAM" id="MobiDB-lite"/>
    </source>
</evidence>
<dbReference type="Pfam" id="PF03619">
    <property type="entry name" value="Solute_trans_a"/>
    <property type="match status" value="1"/>
</dbReference>
<comment type="subcellular location">
    <subcellularLocation>
        <location evidence="1">Membrane</location>
        <topology evidence="1">Multi-pass membrane protein</topology>
    </subcellularLocation>
</comment>
<feature type="compositionally biased region" description="Basic and acidic residues" evidence="5">
    <location>
        <begin position="165"/>
        <end position="177"/>
    </location>
</feature>
<keyword evidence="8" id="KW-1185">Reference proteome</keyword>
<protein>
    <recommendedName>
        <fullName evidence="9">Transmembrane protein</fullName>
    </recommendedName>
</protein>
<keyword evidence="3 6" id="KW-1133">Transmembrane helix</keyword>
<reference evidence="7 8" key="1">
    <citation type="journal article" date="2013" name="Curr. Biol.">
        <title>The Genome of the Foraminiferan Reticulomyxa filosa.</title>
        <authorList>
            <person name="Glockner G."/>
            <person name="Hulsmann N."/>
            <person name="Schleicher M."/>
            <person name="Noegel A.A."/>
            <person name="Eichinger L."/>
            <person name="Gallinger C."/>
            <person name="Pawlowski J."/>
            <person name="Sierra R."/>
            <person name="Euteneuer U."/>
            <person name="Pillet L."/>
            <person name="Moustafa A."/>
            <person name="Platzer M."/>
            <person name="Groth M."/>
            <person name="Szafranski K."/>
            <person name="Schliwa M."/>
        </authorList>
    </citation>
    <scope>NUCLEOTIDE SEQUENCE [LARGE SCALE GENOMIC DNA]</scope>
</reference>
<evidence type="ECO:0000313" key="7">
    <source>
        <dbReference type="EMBL" id="ETO20388.1"/>
    </source>
</evidence>
<proteinExistence type="predicted"/>
<dbReference type="EMBL" id="ASPP01012657">
    <property type="protein sequence ID" value="ETO20388.1"/>
    <property type="molecule type" value="Genomic_DNA"/>
</dbReference>
<dbReference type="GO" id="GO:0016020">
    <property type="term" value="C:membrane"/>
    <property type="evidence" value="ECO:0007669"/>
    <property type="project" value="UniProtKB-SubCell"/>
</dbReference>
<sequence length="390" mass="44618">MLILYNVSYTVALYGLFYFYVACKGIISKHSPVKKFLAVKAVIFMTYWQSLFVPLLFGSEYADKWNDAILCVEMMIFAHLHYKAFPWYEFRYEETNFERTIDAVGTQEYATISYLRSWHEKEEEDSSSGGHGSDPHPPVAASVTVTEDKNTRLTTSESVTTSKPLDTKTASEKDAVSVQTKELKDTIASEYCSYGDIRRSDVNNKASYCTALWQVVNVLDIFSDAYHSFKPNQNHLQQHLHRLKQQTMDKINRKKLFQLEDCNSVNQPDHQLPLMVDNYDKQLNHDFATVTDDLTAILAMDQPSDIEVTSIRNDFVPPNFQFDEHEHEHEQMAPPLPATAATSGSLLNVLANKTKHMDLRTSDITFDSVKSLKSQSIENARDKEEHLNQS</sequence>
<feature type="compositionally biased region" description="Polar residues" evidence="5">
    <location>
        <begin position="152"/>
        <end position="164"/>
    </location>
</feature>
<dbReference type="PANTHER" id="PTHR23423">
    <property type="entry name" value="ORGANIC SOLUTE TRANSPORTER-RELATED"/>
    <property type="match status" value="1"/>
</dbReference>
<feature type="transmembrane region" description="Helical" evidence="6">
    <location>
        <begin position="39"/>
        <end position="57"/>
    </location>
</feature>
<keyword evidence="4 6" id="KW-0472">Membrane</keyword>
<evidence type="ECO:0000256" key="4">
    <source>
        <dbReference type="ARBA" id="ARBA00023136"/>
    </source>
</evidence>
<evidence type="ECO:0008006" key="9">
    <source>
        <dbReference type="Google" id="ProtNLM"/>
    </source>
</evidence>
<dbReference type="AlphaFoldDB" id="X6N3F3"/>
<feature type="transmembrane region" description="Helical" evidence="6">
    <location>
        <begin position="6"/>
        <end position="27"/>
    </location>
</feature>
<feature type="region of interest" description="Disordered" evidence="5">
    <location>
        <begin position="123"/>
        <end position="177"/>
    </location>
</feature>
<evidence type="ECO:0000256" key="2">
    <source>
        <dbReference type="ARBA" id="ARBA00022692"/>
    </source>
</evidence>
<keyword evidence="2 6" id="KW-0812">Transmembrane</keyword>
<gene>
    <name evidence="7" type="ORF">RFI_16831</name>
</gene>
<organism evidence="7 8">
    <name type="scientific">Reticulomyxa filosa</name>
    <dbReference type="NCBI Taxonomy" id="46433"/>
    <lineage>
        <taxon>Eukaryota</taxon>
        <taxon>Sar</taxon>
        <taxon>Rhizaria</taxon>
        <taxon>Retaria</taxon>
        <taxon>Foraminifera</taxon>
        <taxon>Monothalamids</taxon>
        <taxon>Reticulomyxidae</taxon>
        <taxon>Reticulomyxa</taxon>
    </lineage>
</organism>
<dbReference type="Proteomes" id="UP000023152">
    <property type="component" value="Unassembled WGS sequence"/>
</dbReference>
<comment type="caution">
    <text evidence="7">The sequence shown here is derived from an EMBL/GenBank/DDBJ whole genome shotgun (WGS) entry which is preliminary data.</text>
</comment>
<evidence type="ECO:0000313" key="8">
    <source>
        <dbReference type="Proteomes" id="UP000023152"/>
    </source>
</evidence>
<dbReference type="OrthoDB" id="5348404at2759"/>
<name>X6N3F3_RETFI</name>
<dbReference type="InterPro" id="IPR005178">
    <property type="entry name" value="Ostalpha/TMEM184C"/>
</dbReference>
<evidence type="ECO:0000256" key="6">
    <source>
        <dbReference type="SAM" id="Phobius"/>
    </source>
</evidence>
<accession>X6N3F3</accession>